<dbReference type="InterPro" id="IPR052021">
    <property type="entry name" value="Type-I_RS_S_subunit"/>
</dbReference>
<feature type="non-terminal residue" evidence="5">
    <location>
        <position position="1"/>
    </location>
</feature>
<name>A0A2T4DVY9_9BACT</name>
<comment type="caution">
    <text evidence="5">The sequence shown here is derived from an EMBL/GenBank/DDBJ whole genome shotgun (WGS) entry which is preliminary data.</text>
</comment>
<dbReference type="Pfam" id="PF01420">
    <property type="entry name" value="Methylase_S"/>
    <property type="match status" value="1"/>
</dbReference>
<dbReference type="Proteomes" id="UP000240608">
    <property type="component" value="Unassembled WGS sequence"/>
</dbReference>
<comment type="similarity">
    <text evidence="1">Belongs to the type-I restriction system S methylase family.</text>
</comment>
<dbReference type="GO" id="GO:0003677">
    <property type="term" value="F:DNA binding"/>
    <property type="evidence" value="ECO:0007669"/>
    <property type="project" value="UniProtKB-KW"/>
</dbReference>
<dbReference type="SUPFAM" id="SSF116734">
    <property type="entry name" value="DNA methylase specificity domain"/>
    <property type="match status" value="1"/>
</dbReference>
<feature type="domain" description="Type I restriction modification DNA specificity" evidence="4">
    <location>
        <begin position="15"/>
        <end position="124"/>
    </location>
</feature>
<evidence type="ECO:0000313" key="5">
    <source>
        <dbReference type="EMBL" id="PTB97979.1"/>
    </source>
</evidence>
<dbReference type="PANTHER" id="PTHR30408">
    <property type="entry name" value="TYPE-1 RESTRICTION ENZYME ECOKI SPECIFICITY PROTEIN"/>
    <property type="match status" value="1"/>
</dbReference>
<evidence type="ECO:0000256" key="1">
    <source>
        <dbReference type="ARBA" id="ARBA00010923"/>
    </source>
</evidence>
<accession>A0A2T4DVY9</accession>
<dbReference type="Gene3D" id="3.90.220.20">
    <property type="entry name" value="DNA methylase specificity domains"/>
    <property type="match status" value="1"/>
</dbReference>
<organism evidence="5 6">
    <name type="scientific">Marivirga lumbricoides</name>
    <dbReference type="NCBI Taxonomy" id="1046115"/>
    <lineage>
        <taxon>Bacteria</taxon>
        <taxon>Pseudomonadati</taxon>
        <taxon>Bacteroidota</taxon>
        <taxon>Cytophagia</taxon>
        <taxon>Cytophagales</taxon>
        <taxon>Marivirgaceae</taxon>
        <taxon>Marivirga</taxon>
    </lineage>
</organism>
<sequence>DDIAFIDELTHKNMSKSSLKKGDILMTKTGRFNTENSSLGRAAMYEGEDDKANLNGHVYLIRPKENVLSKFVLHILTTEQFRDYIRRVCVGGIDKRQLNKNHIEEFPIIQPPLNLQNEFVQNIEIINELKYKAELNLNKSESLFQSLLQKAFKGELVPEDQLKPA</sequence>
<keyword evidence="5" id="KW-0378">Hydrolase</keyword>
<dbReference type="GO" id="GO:0004519">
    <property type="term" value="F:endonuclease activity"/>
    <property type="evidence" value="ECO:0007669"/>
    <property type="project" value="UniProtKB-KW"/>
</dbReference>
<dbReference type="PANTHER" id="PTHR30408:SF12">
    <property type="entry name" value="TYPE I RESTRICTION ENZYME MJAVIII SPECIFICITY SUBUNIT"/>
    <property type="match status" value="1"/>
</dbReference>
<evidence type="ECO:0000259" key="4">
    <source>
        <dbReference type="Pfam" id="PF01420"/>
    </source>
</evidence>
<keyword evidence="5" id="KW-0255">Endonuclease</keyword>
<dbReference type="InterPro" id="IPR044946">
    <property type="entry name" value="Restrct_endonuc_typeI_TRD_sf"/>
</dbReference>
<evidence type="ECO:0000313" key="6">
    <source>
        <dbReference type="Proteomes" id="UP000240608"/>
    </source>
</evidence>
<dbReference type="AlphaFoldDB" id="A0A2T4DVY9"/>
<keyword evidence="2" id="KW-0680">Restriction system</keyword>
<gene>
    <name evidence="5" type="ORF">C9994_00005</name>
</gene>
<evidence type="ECO:0000256" key="2">
    <source>
        <dbReference type="ARBA" id="ARBA00022747"/>
    </source>
</evidence>
<dbReference type="EMBL" id="PYVU01000001">
    <property type="protein sequence ID" value="PTB97979.1"/>
    <property type="molecule type" value="Genomic_DNA"/>
</dbReference>
<dbReference type="GO" id="GO:0009307">
    <property type="term" value="P:DNA restriction-modification system"/>
    <property type="evidence" value="ECO:0007669"/>
    <property type="project" value="UniProtKB-KW"/>
</dbReference>
<keyword evidence="3" id="KW-0238">DNA-binding</keyword>
<proteinExistence type="inferred from homology"/>
<protein>
    <submittedName>
        <fullName evidence="5">Restriction endonuclease subunit S</fullName>
    </submittedName>
</protein>
<evidence type="ECO:0000256" key="3">
    <source>
        <dbReference type="ARBA" id="ARBA00023125"/>
    </source>
</evidence>
<reference evidence="5 6" key="1">
    <citation type="submission" date="2018-03" db="EMBL/GenBank/DDBJ databases">
        <title>Cross-interface Injection: A General Nanoliter Liquid Handling Method Applied to Single Cells Genome Amplification Automated Nanoliter Liquid Handling Applied to Single Cell Multiple Displacement Amplification.</title>
        <authorList>
            <person name="Yun J."/>
            <person name="Xu P."/>
            <person name="Xu J."/>
            <person name="Dai X."/>
            <person name="Wang Y."/>
            <person name="Zheng X."/>
            <person name="Cao C."/>
            <person name="Yi Q."/>
            <person name="Zhu Y."/>
            <person name="Wang L."/>
            <person name="Dong Z."/>
            <person name="Huang Y."/>
            <person name="Huang L."/>
            <person name="Du W."/>
        </authorList>
    </citation>
    <scope>NUCLEOTIDE SEQUENCE [LARGE SCALE GENOMIC DNA]</scope>
    <source>
        <strain evidence="5 6">Z-D1-2</strain>
    </source>
</reference>
<keyword evidence="5" id="KW-0540">Nuclease</keyword>
<dbReference type="InterPro" id="IPR000055">
    <property type="entry name" value="Restrct_endonuc_typeI_TRD"/>
</dbReference>